<evidence type="ECO:0000313" key="1">
    <source>
        <dbReference type="EMBL" id="EDL82164.1"/>
    </source>
</evidence>
<dbReference type="EMBL" id="CH473952">
    <property type="protein sequence ID" value="EDL82164.1"/>
    <property type="molecule type" value="Genomic_DNA"/>
</dbReference>
<organism evidence="1 2">
    <name type="scientific">Rattus norvegicus</name>
    <name type="common">Rat</name>
    <dbReference type="NCBI Taxonomy" id="10116"/>
    <lineage>
        <taxon>Eukaryota</taxon>
        <taxon>Metazoa</taxon>
        <taxon>Chordata</taxon>
        <taxon>Craniata</taxon>
        <taxon>Vertebrata</taxon>
        <taxon>Euteleostomi</taxon>
        <taxon>Mammalia</taxon>
        <taxon>Eutheria</taxon>
        <taxon>Euarchontoglires</taxon>
        <taxon>Glires</taxon>
        <taxon>Rodentia</taxon>
        <taxon>Myomorpha</taxon>
        <taxon>Muroidea</taxon>
        <taxon>Muridae</taxon>
        <taxon>Murinae</taxon>
        <taxon>Rattus</taxon>
    </lineage>
</organism>
<sequence length="87" mass="10194">MGYFNIRGNCVLLRIIEVMILSRSQNDKNELGQNKIQKPNIADGEKLILTAEISNFLWTVCISYHYKVRFKISSHLLKCFDNETMRQ</sequence>
<name>A6HVM8_RAT</name>
<reference evidence="2" key="1">
    <citation type="submission" date="2005-09" db="EMBL/GenBank/DDBJ databases">
        <authorList>
            <person name="Mural R.J."/>
            <person name="Li P.W."/>
            <person name="Adams M.D."/>
            <person name="Amanatides P.G."/>
            <person name="Baden-Tillson H."/>
            <person name="Barnstead M."/>
            <person name="Chin S.H."/>
            <person name="Dew I."/>
            <person name="Evans C.A."/>
            <person name="Ferriera S."/>
            <person name="Flanigan M."/>
            <person name="Fosler C."/>
            <person name="Glodek A."/>
            <person name="Gu Z."/>
            <person name="Holt R.A."/>
            <person name="Jennings D."/>
            <person name="Kraft C.L."/>
            <person name="Lu F."/>
            <person name="Nguyen T."/>
            <person name="Nusskern D.R."/>
            <person name="Pfannkoch C.M."/>
            <person name="Sitter C."/>
            <person name="Sutton G.G."/>
            <person name="Venter J.C."/>
            <person name="Wang Z."/>
            <person name="Woodage T."/>
            <person name="Zheng X.H."/>
            <person name="Zhong F."/>
        </authorList>
    </citation>
    <scope>NUCLEOTIDE SEQUENCE [LARGE SCALE GENOMIC DNA]</scope>
    <source>
        <strain>BN</strain>
        <strain evidence="2">Sprague-Dawley</strain>
    </source>
</reference>
<protein>
    <submittedName>
        <fullName evidence="1">RCG28804</fullName>
    </submittedName>
</protein>
<dbReference type="Proteomes" id="UP000234681">
    <property type="component" value="Chromosome 2"/>
</dbReference>
<gene>
    <name evidence="1" type="ORF">rCG_28804</name>
</gene>
<dbReference type="AlphaFoldDB" id="A6HVM8"/>
<proteinExistence type="predicted"/>
<evidence type="ECO:0000313" key="2">
    <source>
        <dbReference type="Proteomes" id="UP000234681"/>
    </source>
</evidence>
<accession>A6HVM8</accession>